<reference evidence="2" key="1">
    <citation type="journal article" date="2022" name="Mol. Ecol. Resour.">
        <title>The genomes of chicory, endive, great burdock and yacon provide insights into Asteraceae palaeo-polyploidization history and plant inulin production.</title>
        <authorList>
            <person name="Fan W."/>
            <person name="Wang S."/>
            <person name="Wang H."/>
            <person name="Wang A."/>
            <person name="Jiang F."/>
            <person name="Liu H."/>
            <person name="Zhao H."/>
            <person name="Xu D."/>
            <person name="Zhang Y."/>
        </authorList>
    </citation>
    <scope>NUCLEOTIDE SEQUENCE [LARGE SCALE GENOMIC DNA]</scope>
    <source>
        <strain evidence="2">cv. Yunnan</strain>
    </source>
</reference>
<organism evidence="1 2">
    <name type="scientific">Smallanthus sonchifolius</name>
    <dbReference type="NCBI Taxonomy" id="185202"/>
    <lineage>
        <taxon>Eukaryota</taxon>
        <taxon>Viridiplantae</taxon>
        <taxon>Streptophyta</taxon>
        <taxon>Embryophyta</taxon>
        <taxon>Tracheophyta</taxon>
        <taxon>Spermatophyta</taxon>
        <taxon>Magnoliopsida</taxon>
        <taxon>eudicotyledons</taxon>
        <taxon>Gunneridae</taxon>
        <taxon>Pentapetalae</taxon>
        <taxon>asterids</taxon>
        <taxon>campanulids</taxon>
        <taxon>Asterales</taxon>
        <taxon>Asteraceae</taxon>
        <taxon>Asteroideae</taxon>
        <taxon>Heliantheae alliance</taxon>
        <taxon>Millerieae</taxon>
        <taxon>Smallanthus</taxon>
    </lineage>
</organism>
<evidence type="ECO:0000313" key="1">
    <source>
        <dbReference type="EMBL" id="KAI3798053.1"/>
    </source>
</evidence>
<evidence type="ECO:0000313" key="2">
    <source>
        <dbReference type="Proteomes" id="UP001056120"/>
    </source>
</evidence>
<protein>
    <submittedName>
        <fullName evidence="1">Uncharacterized protein</fullName>
    </submittedName>
</protein>
<dbReference type="Proteomes" id="UP001056120">
    <property type="component" value="Linkage Group LG11"/>
</dbReference>
<comment type="caution">
    <text evidence="1">The sequence shown here is derived from an EMBL/GenBank/DDBJ whole genome shotgun (WGS) entry which is preliminary data.</text>
</comment>
<proteinExistence type="predicted"/>
<sequence>MGDVNSDSREGKEEGDKGGRRWWRVDGSRSFDDVVSMMGFMRSFDDDDDDDDYIMTKMDTVRVGSRLYFRIVFGKIVSDISEAQ</sequence>
<dbReference type="EMBL" id="CM042028">
    <property type="protein sequence ID" value="KAI3798053.1"/>
    <property type="molecule type" value="Genomic_DNA"/>
</dbReference>
<name>A0ACB9HQ12_9ASTR</name>
<gene>
    <name evidence="1" type="ORF">L1987_33320</name>
</gene>
<reference evidence="1 2" key="2">
    <citation type="journal article" date="2022" name="Mol. Ecol. Resour.">
        <title>The genomes of chicory, endive, great burdock and yacon provide insights into Asteraceae paleo-polyploidization history and plant inulin production.</title>
        <authorList>
            <person name="Fan W."/>
            <person name="Wang S."/>
            <person name="Wang H."/>
            <person name="Wang A."/>
            <person name="Jiang F."/>
            <person name="Liu H."/>
            <person name="Zhao H."/>
            <person name="Xu D."/>
            <person name="Zhang Y."/>
        </authorList>
    </citation>
    <scope>NUCLEOTIDE SEQUENCE [LARGE SCALE GENOMIC DNA]</scope>
    <source>
        <strain evidence="2">cv. Yunnan</strain>
        <tissue evidence="1">Leaves</tissue>
    </source>
</reference>
<keyword evidence="2" id="KW-1185">Reference proteome</keyword>
<accession>A0ACB9HQ12</accession>